<dbReference type="EMBL" id="UYRR01032379">
    <property type="protein sequence ID" value="VDK55404.1"/>
    <property type="molecule type" value="Genomic_DNA"/>
</dbReference>
<evidence type="ECO:0000313" key="3">
    <source>
        <dbReference type="WBParaSite" id="ASIM_0001610501-mRNA-1"/>
    </source>
</evidence>
<dbReference type="GO" id="GO:0005509">
    <property type="term" value="F:calcium ion binding"/>
    <property type="evidence" value="ECO:0007669"/>
    <property type="project" value="InterPro"/>
</dbReference>
<protein>
    <submittedName>
        <fullName evidence="3">Cadherin domain-containing protein</fullName>
    </submittedName>
</protein>
<proteinExistence type="predicted"/>
<dbReference type="InterPro" id="IPR015919">
    <property type="entry name" value="Cadherin-like_sf"/>
</dbReference>
<reference evidence="1 2" key="2">
    <citation type="submission" date="2018-11" db="EMBL/GenBank/DDBJ databases">
        <authorList>
            <consortium name="Pathogen Informatics"/>
        </authorList>
    </citation>
    <scope>NUCLEOTIDE SEQUENCE [LARGE SCALE GENOMIC DNA]</scope>
</reference>
<keyword evidence="2" id="KW-1185">Reference proteome</keyword>
<dbReference type="CDD" id="cd11304">
    <property type="entry name" value="Cadherin_repeat"/>
    <property type="match status" value="1"/>
</dbReference>
<sequence length="285" mass="31984">MGFPMLKVTAQNALLPEKVASRLLRIQIKDLDDNQPSFGEIDGSLRRVFTVDNDQNREHLDNIGTVHADDPDGAPFNSIYYYLLPSCSNRDGKFSIDERSGMVQVNNYEALQSAEYHLCALASAYQQSAPPEIAFDNRNESMLAFTVEVTPLKMAQLFRVQSAIRFDNNTITTFGENIYTPIPITMDRSDPSSSNLEYVLDSVAFIPSETSSQSMAAETSQPSEANEYFVVDPETANVYIDPSLMHHDEGVFKLRINVIQSTMNTSMARLYKQVRGFVLVELIQI</sequence>
<dbReference type="OrthoDB" id="6252479at2759"/>
<name>A0A0M3K564_ANISI</name>
<dbReference type="AlphaFoldDB" id="A0A0M3K564"/>
<dbReference type="WBParaSite" id="ASIM_0001610501-mRNA-1">
    <property type="protein sequence ID" value="ASIM_0001610501-mRNA-1"/>
    <property type="gene ID" value="ASIM_0001610501"/>
</dbReference>
<evidence type="ECO:0000313" key="1">
    <source>
        <dbReference type="EMBL" id="VDK55404.1"/>
    </source>
</evidence>
<accession>A0A0M3K564</accession>
<dbReference type="Proteomes" id="UP000267096">
    <property type="component" value="Unassembled WGS sequence"/>
</dbReference>
<organism evidence="3">
    <name type="scientific">Anisakis simplex</name>
    <name type="common">Herring worm</name>
    <dbReference type="NCBI Taxonomy" id="6269"/>
    <lineage>
        <taxon>Eukaryota</taxon>
        <taxon>Metazoa</taxon>
        <taxon>Ecdysozoa</taxon>
        <taxon>Nematoda</taxon>
        <taxon>Chromadorea</taxon>
        <taxon>Rhabditida</taxon>
        <taxon>Spirurina</taxon>
        <taxon>Ascaridomorpha</taxon>
        <taxon>Ascaridoidea</taxon>
        <taxon>Anisakidae</taxon>
        <taxon>Anisakis</taxon>
        <taxon>Anisakis simplex complex</taxon>
    </lineage>
</organism>
<dbReference type="GO" id="GO:0016020">
    <property type="term" value="C:membrane"/>
    <property type="evidence" value="ECO:0007669"/>
    <property type="project" value="InterPro"/>
</dbReference>
<reference evidence="3" key="1">
    <citation type="submission" date="2017-02" db="UniProtKB">
        <authorList>
            <consortium name="WormBaseParasite"/>
        </authorList>
    </citation>
    <scope>IDENTIFICATION</scope>
</reference>
<gene>
    <name evidence="1" type="ORF">ASIM_LOCUS15512</name>
</gene>
<dbReference type="SUPFAM" id="SSF49313">
    <property type="entry name" value="Cadherin-like"/>
    <property type="match status" value="1"/>
</dbReference>
<evidence type="ECO:0000313" key="2">
    <source>
        <dbReference type="Proteomes" id="UP000267096"/>
    </source>
</evidence>
<dbReference type="Gene3D" id="2.60.40.60">
    <property type="entry name" value="Cadherins"/>
    <property type="match status" value="1"/>
</dbReference>